<dbReference type="InterPro" id="IPR004843">
    <property type="entry name" value="Calcineurin-like_PHP"/>
</dbReference>
<keyword evidence="3" id="KW-1185">Reference proteome</keyword>
<proteinExistence type="predicted"/>
<dbReference type="Pfam" id="PF00149">
    <property type="entry name" value="Metallophos"/>
    <property type="match status" value="1"/>
</dbReference>
<dbReference type="GO" id="GO:0016787">
    <property type="term" value="F:hydrolase activity"/>
    <property type="evidence" value="ECO:0007669"/>
    <property type="project" value="InterPro"/>
</dbReference>
<name>A0A081P2G0_9BACL</name>
<dbReference type="EMBL" id="JNVM01000013">
    <property type="protein sequence ID" value="KEQ24883.1"/>
    <property type="molecule type" value="Genomic_DNA"/>
</dbReference>
<dbReference type="eggNOG" id="ENOG5032D0B">
    <property type="taxonomic scope" value="Bacteria"/>
</dbReference>
<dbReference type="InterPro" id="IPR029052">
    <property type="entry name" value="Metallo-depent_PP-like"/>
</dbReference>
<comment type="caution">
    <text evidence="2">The sequence shown here is derived from an EMBL/GenBank/DDBJ whole genome shotgun (WGS) entry which is preliminary data.</text>
</comment>
<reference evidence="2" key="1">
    <citation type="submission" date="2014-06" db="EMBL/GenBank/DDBJ databases">
        <title>Draft genome sequence of Paenibacillus sp. MSt1.</title>
        <authorList>
            <person name="Aw Y.K."/>
            <person name="Ong K.S."/>
            <person name="Gan H.M."/>
            <person name="Lee S.M."/>
        </authorList>
    </citation>
    <scope>NUCLEOTIDE SEQUENCE [LARGE SCALE GENOMIC DNA]</scope>
    <source>
        <strain evidence="2">MSt1</strain>
    </source>
</reference>
<dbReference type="SUPFAM" id="SSF56300">
    <property type="entry name" value="Metallo-dependent phosphatases"/>
    <property type="match status" value="1"/>
</dbReference>
<dbReference type="Gene3D" id="3.60.21.10">
    <property type="match status" value="1"/>
</dbReference>
<organism evidence="2 3">
    <name type="scientific">Paenibacillus tyrfis</name>
    <dbReference type="NCBI Taxonomy" id="1501230"/>
    <lineage>
        <taxon>Bacteria</taxon>
        <taxon>Bacillati</taxon>
        <taxon>Bacillota</taxon>
        <taxon>Bacilli</taxon>
        <taxon>Bacillales</taxon>
        <taxon>Paenibacillaceae</taxon>
        <taxon>Paenibacillus</taxon>
    </lineage>
</organism>
<sequence length="376" mass="42732">MKTKTVYETKIEPQLPDYMNAEMDRVVKRWDKLPQEEALRLLFVTDLHHWKGGNQLRTARAIQELARRLPLDAVVCGGDHCLNGPLGDFMESQREIMRELSAAACPVLPLKGNHDDNSIHDFYHHPESAGHVVFPEDSFALYVQERQDAVALDPEHPLGLYYSYDIPEKRVRIVVLNIIDIPYHVTEKGSLQYNGQWKYAFSDRQLNWVAHKAFDFSSKSDAQNWRVVLFSHASVLQEGVFGGDHGIENDEAMWGIMKAFRTGTAYRSSREGEFGYDVEADYSQQGPGGLIASFFGHVHFDQMLLKDGIRVISTLNAYTNQDFEEAPARTEGTITETAFDLITIPVEGNEGKVYMTRFGAGEDRVTDYRLHGLQNE</sequence>
<feature type="domain" description="Calcineurin-like phosphoesterase" evidence="1">
    <location>
        <begin position="39"/>
        <end position="299"/>
    </location>
</feature>
<evidence type="ECO:0000313" key="2">
    <source>
        <dbReference type="EMBL" id="KEQ24883.1"/>
    </source>
</evidence>
<dbReference type="CDD" id="cd00838">
    <property type="entry name" value="MPP_superfamily"/>
    <property type="match status" value="1"/>
</dbReference>
<accession>A0A081P2G0</accession>
<dbReference type="OrthoDB" id="384721at2"/>
<dbReference type="Proteomes" id="UP000028123">
    <property type="component" value="Unassembled WGS sequence"/>
</dbReference>
<evidence type="ECO:0000259" key="1">
    <source>
        <dbReference type="Pfam" id="PF00149"/>
    </source>
</evidence>
<gene>
    <name evidence="2" type="ORF">ET33_05810</name>
</gene>
<evidence type="ECO:0000313" key="3">
    <source>
        <dbReference type="Proteomes" id="UP000028123"/>
    </source>
</evidence>
<protein>
    <recommendedName>
        <fullName evidence="1">Calcineurin-like phosphoesterase domain-containing protein</fullName>
    </recommendedName>
</protein>
<dbReference type="AlphaFoldDB" id="A0A081P2G0"/>
<dbReference type="RefSeq" id="WP_036683997.1">
    <property type="nucleotide sequence ID" value="NZ_FYEP01000022.1"/>
</dbReference>